<keyword evidence="3" id="KW-1185">Reference proteome</keyword>
<dbReference type="OrthoDB" id="64753at2759"/>
<evidence type="ECO:0000313" key="2">
    <source>
        <dbReference type="EMBL" id="TMW68737.1"/>
    </source>
</evidence>
<dbReference type="Proteomes" id="UP000794436">
    <property type="component" value="Unassembled WGS sequence"/>
</dbReference>
<name>A0A8K1CRX6_PYTOL</name>
<feature type="compositionally biased region" description="Acidic residues" evidence="1">
    <location>
        <begin position="92"/>
        <end position="103"/>
    </location>
</feature>
<protein>
    <submittedName>
        <fullName evidence="2">Uncharacterized protein</fullName>
    </submittedName>
</protein>
<reference evidence="2" key="1">
    <citation type="submission" date="2019-03" db="EMBL/GenBank/DDBJ databases">
        <title>Long read genome sequence of the mycoparasitic Pythium oligandrum ATCC 38472 isolated from sugarbeet rhizosphere.</title>
        <authorList>
            <person name="Gaulin E."/>
        </authorList>
    </citation>
    <scope>NUCLEOTIDE SEQUENCE</scope>
    <source>
        <strain evidence="2">ATCC 38472_TT</strain>
    </source>
</reference>
<proteinExistence type="predicted"/>
<accession>A0A8K1CRX6</accession>
<dbReference type="EMBL" id="SPLM01000002">
    <property type="protein sequence ID" value="TMW68737.1"/>
    <property type="molecule type" value="Genomic_DNA"/>
</dbReference>
<sequence>MVSRNAASNMQVTMETTGLKTDGVVCSPSKPRKKPKQGAGVTLIPITPLHEIPGGSLYVDGQQQRVVYLASLTSTAAEKYFARTNKSTQESEASDEEGEEDVDGSGGVRQRRTKEKPQVQLTSPLRKLLVKLERREKRPVVKDEKKHVSIFDQSHTLDDNNNQRRQEFNTRKPRARGQKQEEDEMVKLKQRIRLMPLTDDDQAEFWALMKQYQKLQMEYRKSVRQDQTSPMTFNVGAAWDKKIREEQHHWWIRAHDERILATLQRKAVEDEKFEQRILESTSEHRAKMRLLRQVREKLMFDAQNVMPTILLCAATHKMFVNLLANWKQRRLEVRLREIVHFWRQERTTRNSNVQAVRVLINWLQKSVAVKSVAFRVFRGIRTYVRRVKQLQRLWKVKIAKRMRNFLIVEKMWTELETAMVDKATEDYEQRLARVEQQAARKKKRAGTKAGSRDNLDKWMTFVTEDLRCEVIREFIRDKENEFSQRFRQQEEELFPHLVQTLRGQNPNRARSYIKAMALGYILLGRVHSVLQNYPGAVDDIPTIQPFDMHEAPIEELIRKARSRSPPDTTGQRFGVQ</sequence>
<dbReference type="AlphaFoldDB" id="A0A8K1CRX6"/>
<feature type="region of interest" description="Disordered" evidence="1">
    <location>
        <begin position="140"/>
        <end position="183"/>
    </location>
</feature>
<gene>
    <name evidence="2" type="ORF">Poli38472_006205</name>
</gene>
<feature type="region of interest" description="Disordered" evidence="1">
    <location>
        <begin position="84"/>
        <end position="122"/>
    </location>
</feature>
<comment type="caution">
    <text evidence="2">The sequence shown here is derived from an EMBL/GenBank/DDBJ whole genome shotgun (WGS) entry which is preliminary data.</text>
</comment>
<feature type="compositionally biased region" description="Basic and acidic residues" evidence="1">
    <location>
        <begin position="140"/>
        <end position="170"/>
    </location>
</feature>
<evidence type="ECO:0000313" key="3">
    <source>
        <dbReference type="Proteomes" id="UP000794436"/>
    </source>
</evidence>
<evidence type="ECO:0000256" key="1">
    <source>
        <dbReference type="SAM" id="MobiDB-lite"/>
    </source>
</evidence>
<organism evidence="2 3">
    <name type="scientific">Pythium oligandrum</name>
    <name type="common">Mycoparasitic fungus</name>
    <dbReference type="NCBI Taxonomy" id="41045"/>
    <lineage>
        <taxon>Eukaryota</taxon>
        <taxon>Sar</taxon>
        <taxon>Stramenopiles</taxon>
        <taxon>Oomycota</taxon>
        <taxon>Peronosporomycetes</taxon>
        <taxon>Pythiales</taxon>
        <taxon>Pythiaceae</taxon>
        <taxon>Pythium</taxon>
    </lineage>
</organism>